<accession>R0KG81</accession>
<dbReference type="InterPro" id="IPR015920">
    <property type="entry name" value="Cellobiose_DH-like_cyt"/>
</dbReference>
<dbReference type="InterPro" id="IPR036188">
    <property type="entry name" value="FAD/NAD-bd_sf"/>
</dbReference>
<dbReference type="Pfam" id="PF05199">
    <property type="entry name" value="GMC_oxred_C"/>
    <property type="match status" value="1"/>
</dbReference>
<dbReference type="STRING" id="671987.R0KG81"/>
<dbReference type="GeneID" id="19398075"/>
<dbReference type="Pfam" id="PF00732">
    <property type="entry name" value="GMC_oxred_N"/>
    <property type="match status" value="1"/>
</dbReference>
<feature type="domain" description="Glucose-methanol-choline oxidoreductase N-terminal" evidence="5">
    <location>
        <begin position="487"/>
        <end position="501"/>
    </location>
</feature>
<keyword evidence="2" id="KW-0285">Flavoprotein</keyword>
<evidence type="ECO:0000259" key="4">
    <source>
        <dbReference type="PROSITE" id="PS00623"/>
    </source>
</evidence>
<dbReference type="SUPFAM" id="SSF51905">
    <property type="entry name" value="FAD/NAD(P)-binding domain"/>
    <property type="match status" value="1"/>
</dbReference>
<dbReference type="PANTHER" id="PTHR47190:SF4">
    <property type="entry name" value="DEHYDROGENASE, PUTATIVE-RELATED"/>
    <property type="match status" value="1"/>
</dbReference>
<dbReference type="SUPFAM" id="SSF54373">
    <property type="entry name" value="FAD-linked reductases, C-terminal domain"/>
    <property type="match status" value="1"/>
</dbReference>
<dbReference type="Gene3D" id="2.60.40.1210">
    <property type="entry name" value="Cellobiose dehydrogenase, cytochrome domain"/>
    <property type="match status" value="1"/>
</dbReference>
<protein>
    <recommendedName>
        <fullName evidence="4 5">Glucose-methanol-choline oxidoreductase N-terminal domain-containing protein</fullName>
    </recommendedName>
</protein>
<feature type="chain" id="PRO_5004344376" description="Glucose-methanol-choline oxidoreductase N-terminal domain-containing protein" evidence="3">
    <location>
        <begin position="21"/>
        <end position="824"/>
    </location>
</feature>
<dbReference type="AlphaFoldDB" id="R0KG81"/>
<dbReference type="Proteomes" id="UP000016935">
    <property type="component" value="Unassembled WGS sequence"/>
</dbReference>
<dbReference type="SUPFAM" id="SSF49344">
    <property type="entry name" value="CBD9-like"/>
    <property type="match status" value="1"/>
</dbReference>
<proteinExistence type="inferred from homology"/>
<gene>
    <name evidence="6" type="ORF">SETTUDRAFT_160751</name>
</gene>
<feature type="signal peptide" evidence="3">
    <location>
        <begin position="1"/>
        <end position="20"/>
    </location>
</feature>
<dbReference type="OrthoDB" id="413885at2759"/>
<dbReference type="CDD" id="cd09630">
    <property type="entry name" value="CDH_like_cytochrome"/>
    <property type="match status" value="1"/>
</dbReference>
<reference evidence="6 7" key="1">
    <citation type="journal article" date="2012" name="PLoS Pathog.">
        <title>Diverse lifestyles and strategies of plant pathogenesis encoded in the genomes of eighteen Dothideomycetes fungi.</title>
        <authorList>
            <person name="Ohm R.A."/>
            <person name="Feau N."/>
            <person name="Henrissat B."/>
            <person name="Schoch C.L."/>
            <person name="Horwitz B.A."/>
            <person name="Barry K.W."/>
            <person name="Condon B.J."/>
            <person name="Copeland A.C."/>
            <person name="Dhillon B."/>
            <person name="Glaser F."/>
            <person name="Hesse C.N."/>
            <person name="Kosti I."/>
            <person name="LaButti K."/>
            <person name="Lindquist E.A."/>
            <person name="Lucas S."/>
            <person name="Salamov A.A."/>
            <person name="Bradshaw R.E."/>
            <person name="Ciuffetti L."/>
            <person name="Hamelin R.C."/>
            <person name="Kema G.H.J."/>
            <person name="Lawrence C."/>
            <person name="Scott J.A."/>
            <person name="Spatafora J.W."/>
            <person name="Turgeon B.G."/>
            <person name="de Wit P.J.G.M."/>
            <person name="Zhong S."/>
            <person name="Goodwin S.B."/>
            <person name="Grigoriev I.V."/>
        </authorList>
    </citation>
    <scope>NUCLEOTIDE SEQUENCE [LARGE SCALE GENOMIC DNA]</scope>
    <source>
        <strain evidence="7">28A</strain>
    </source>
</reference>
<evidence type="ECO:0000313" key="6">
    <source>
        <dbReference type="EMBL" id="EOA88304.1"/>
    </source>
</evidence>
<dbReference type="Pfam" id="PF16010">
    <property type="entry name" value="CDH-cyt"/>
    <property type="match status" value="1"/>
</dbReference>
<dbReference type="Gene3D" id="3.50.50.60">
    <property type="entry name" value="FAD/NAD(P)-binding domain"/>
    <property type="match status" value="1"/>
</dbReference>
<dbReference type="InterPro" id="IPR000172">
    <property type="entry name" value="GMC_OxRdtase_N"/>
</dbReference>
<dbReference type="GO" id="GO:0016614">
    <property type="term" value="F:oxidoreductase activity, acting on CH-OH group of donors"/>
    <property type="evidence" value="ECO:0007669"/>
    <property type="project" value="InterPro"/>
</dbReference>
<dbReference type="Gene3D" id="3.30.410.10">
    <property type="entry name" value="Cholesterol Oxidase, domain 2"/>
    <property type="match status" value="1"/>
</dbReference>
<evidence type="ECO:0000259" key="5">
    <source>
        <dbReference type="PROSITE" id="PS00624"/>
    </source>
</evidence>
<dbReference type="eggNOG" id="KOG1238">
    <property type="taxonomic scope" value="Eukaryota"/>
</dbReference>
<keyword evidence="3" id="KW-0732">Signal</keyword>
<organism evidence="6 7">
    <name type="scientific">Exserohilum turcicum (strain 28A)</name>
    <name type="common">Northern leaf blight fungus</name>
    <name type="synonym">Setosphaeria turcica</name>
    <dbReference type="NCBI Taxonomy" id="671987"/>
    <lineage>
        <taxon>Eukaryota</taxon>
        <taxon>Fungi</taxon>
        <taxon>Dikarya</taxon>
        <taxon>Ascomycota</taxon>
        <taxon>Pezizomycotina</taxon>
        <taxon>Dothideomycetes</taxon>
        <taxon>Pleosporomycetidae</taxon>
        <taxon>Pleosporales</taxon>
        <taxon>Pleosporineae</taxon>
        <taxon>Pleosporaceae</taxon>
        <taxon>Exserohilum</taxon>
    </lineage>
</organism>
<name>R0KG81_EXST2</name>
<dbReference type="InterPro" id="IPR053208">
    <property type="entry name" value="GMC_Oxidoreductase_CD"/>
</dbReference>
<evidence type="ECO:0000256" key="2">
    <source>
        <dbReference type="RuleBase" id="RU003968"/>
    </source>
</evidence>
<evidence type="ECO:0000256" key="1">
    <source>
        <dbReference type="ARBA" id="ARBA00010790"/>
    </source>
</evidence>
<sequence length="824" mass="86158">MARSLLLSSTLFALRALAQATPYTDDKTGIEFLGFHDPSGYRLGYALPEGSAKDFIAQIQAPVTNGKGWAGLSMGQSMVGNPLVVAWPNDGKIISSIREATGYTNPAAKTGNMTIKAIPDGTYVNDTAFSYTFLCSNCISSDPLSGLVLADGTNVMGWAYSNKAMTDPTTPSAVLSYHDAGFGAFGLSASKAKNANFEKWAALAVAGTPSGGNSTTPGSGSNSTTPVVPGNQTATVANATYDYIVAGGGAAGIVAAQRFAESGASVLLIERGGPSLAFTGNTKTLPWNNTVTMYDVPGYGYYLSDVGSPDYCADTADMAGCLLGGGTSVNAMMFVRPQERDFDDKWPTGWKWADVSAAADRLYERNPGQTYGSEDDVRHDDGAYNVLSKFFAAQGWKQTDFVKNPNAKVDVYGHPTWNIANGLRSGSVRTYLPLAQKLTNFKLTMNTKVVRAVRKGSAVSGVEVETAEGKRVIYNVKTGGKVILSAGAMSTPRILFNSGIGPAEQLKTVASGTTGVQLPEEADWIDLPVGAEIKDHPIFTVKFNTSTPLPGTDKKALISPNQTTIDMFAKGAGILAESGQRLNWWSSVKTSDGSEMFFQGTCNAPSDNTIQMKVYLTHGSQSVGSLGITADGATTFITKPHMTSKVDTEAATLMMNRLIRMASASNSTLSLITSSSSSNVTGADLIKSFKSGSHYVGTAKMGKKGDAGVVVDTNTKVYGTDNLYVVDASIHPDLPTGNTQAIIMVAAEAAAARILKAEGGTKPDVPVESPVASSPIASAPAACADTSAAAASGTRAPRHVPTAGSASSRTTITRSVLLKYNLSC</sequence>
<dbReference type="GO" id="GO:0050660">
    <property type="term" value="F:flavin adenine dinucleotide binding"/>
    <property type="evidence" value="ECO:0007669"/>
    <property type="project" value="InterPro"/>
</dbReference>
<evidence type="ECO:0000313" key="7">
    <source>
        <dbReference type="Proteomes" id="UP000016935"/>
    </source>
</evidence>
<dbReference type="InterPro" id="IPR007867">
    <property type="entry name" value="GMC_OxRtase_C"/>
</dbReference>
<dbReference type="HOGENOM" id="CLU_011025_0_0_1"/>
<evidence type="ECO:0000256" key="3">
    <source>
        <dbReference type="SAM" id="SignalP"/>
    </source>
</evidence>
<reference evidence="6 7" key="2">
    <citation type="journal article" date="2013" name="PLoS Genet.">
        <title>Comparative genome structure, secondary metabolite, and effector coding capacity across Cochliobolus pathogens.</title>
        <authorList>
            <person name="Condon B.J."/>
            <person name="Leng Y."/>
            <person name="Wu D."/>
            <person name="Bushley K.E."/>
            <person name="Ohm R.A."/>
            <person name="Otillar R."/>
            <person name="Martin J."/>
            <person name="Schackwitz W."/>
            <person name="Grimwood J."/>
            <person name="MohdZainudin N."/>
            <person name="Xue C."/>
            <person name="Wang R."/>
            <person name="Manning V.A."/>
            <person name="Dhillon B."/>
            <person name="Tu Z.J."/>
            <person name="Steffenson B.J."/>
            <person name="Salamov A."/>
            <person name="Sun H."/>
            <person name="Lowry S."/>
            <person name="LaButti K."/>
            <person name="Han J."/>
            <person name="Copeland A."/>
            <person name="Lindquist E."/>
            <person name="Barry K."/>
            <person name="Schmutz J."/>
            <person name="Baker S.E."/>
            <person name="Ciuffetti L.M."/>
            <person name="Grigoriev I.V."/>
            <person name="Zhong S."/>
            <person name="Turgeon B.G."/>
        </authorList>
    </citation>
    <scope>NUCLEOTIDE SEQUENCE [LARGE SCALE GENOMIC DNA]</scope>
    <source>
        <strain evidence="7">28A</strain>
    </source>
</reference>
<dbReference type="PROSITE" id="PS00624">
    <property type="entry name" value="GMC_OXRED_2"/>
    <property type="match status" value="1"/>
</dbReference>
<dbReference type="RefSeq" id="XP_008024320.1">
    <property type="nucleotide sequence ID" value="XM_008026129.1"/>
</dbReference>
<dbReference type="EMBL" id="KB908548">
    <property type="protein sequence ID" value="EOA88304.1"/>
    <property type="molecule type" value="Genomic_DNA"/>
</dbReference>
<comment type="similarity">
    <text evidence="1 2">Belongs to the GMC oxidoreductase family.</text>
</comment>
<keyword evidence="7" id="KW-1185">Reference proteome</keyword>
<keyword evidence="2" id="KW-0274">FAD</keyword>
<feature type="domain" description="Glucose-methanol-choline oxidoreductase N-terminal" evidence="4">
    <location>
        <begin position="320"/>
        <end position="343"/>
    </location>
</feature>
<dbReference type="PROSITE" id="PS00623">
    <property type="entry name" value="GMC_OXRED_1"/>
    <property type="match status" value="1"/>
</dbReference>
<dbReference type="PANTHER" id="PTHR47190">
    <property type="entry name" value="DEHYDROGENASE, PUTATIVE-RELATED"/>
    <property type="match status" value="1"/>
</dbReference>